<organism evidence="12 13">
    <name type="scientific">Sedimentibacter saalensis</name>
    <dbReference type="NCBI Taxonomy" id="130788"/>
    <lineage>
        <taxon>Bacteria</taxon>
        <taxon>Bacillati</taxon>
        <taxon>Bacillota</taxon>
        <taxon>Tissierellia</taxon>
        <taxon>Sedimentibacter</taxon>
    </lineage>
</organism>
<dbReference type="SMART" id="SM00382">
    <property type="entry name" value="AAA"/>
    <property type="match status" value="1"/>
</dbReference>
<evidence type="ECO:0000256" key="7">
    <source>
        <dbReference type="ARBA" id="ARBA00022989"/>
    </source>
</evidence>
<keyword evidence="5" id="KW-0547">Nucleotide-binding</keyword>
<evidence type="ECO:0000256" key="2">
    <source>
        <dbReference type="ARBA" id="ARBA00022448"/>
    </source>
</evidence>
<keyword evidence="8 9" id="KW-0472">Membrane</keyword>
<keyword evidence="13" id="KW-1185">Reference proteome</keyword>
<evidence type="ECO:0000256" key="8">
    <source>
        <dbReference type="ARBA" id="ARBA00023136"/>
    </source>
</evidence>
<dbReference type="InterPro" id="IPR027417">
    <property type="entry name" value="P-loop_NTPase"/>
</dbReference>
<feature type="transmembrane region" description="Helical" evidence="9">
    <location>
        <begin position="292"/>
        <end position="313"/>
    </location>
</feature>
<dbReference type="PANTHER" id="PTHR43394">
    <property type="entry name" value="ATP-DEPENDENT PERMEASE MDL1, MITOCHONDRIAL"/>
    <property type="match status" value="1"/>
</dbReference>
<evidence type="ECO:0000313" key="12">
    <source>
        <dbReference type="EMBL" id="TWH83829.1"/>
    </source>
</evidence>
<evidence type="ECO:0000256" key="4">
    <source>
        <dbReference type="ARBA" id="ARBA00022692"/>
    </source>
</evidence>
<evidence type="ECO:0000259" key="11">
    <source>
        <dbReference type="PROSITE" id="PS50929"/>
    </source>
</evidence>
<dbReference type="Gene3D" id="3.40.50.300">
    <property type="entry name" value="P-loop containing nucleotide triphosphate hydrolases"/>
    <property type="match status" value="1"/>
</dbReference>
<dbReference type="InterPro" id="IPR011527">
    <property type="entry name" value="ABC1_TM_dom"/>
</dbReference>
<evidence type="ECO:0000256" key="1">
    <source>
        <dbReference type="ARBA" id="ARBA00004651"/>
    </source>
</evidence>
<dbReference type="InterPro" id="IPR003593">
    <property type="entry name" value="AAA+_ATPase"/>
</dbReference>
<dbReference type="PROSITE" id="PS50929">
    <property type="entry name" value="ABC_TM1F"/>
    <property type="match status" value="1"/>
</dbReference>
<evidence type="ECO:0000256" key="5">
    <source>
        <dbReference type="ARBA" id="ARBA00022741"/>
    </source>
</evidence>
<dbReference type="GO" id="GO:0016887">
    <property type="term" value="F:ATP hydrolysis activity"/>
    <property type="evidence" value="ECO:0007669"/>
    <property type="project" value="InterPro"/>
</dbReference>
<keyword evidence="2" id="KW-0813">Transport</keyword>
<dbReference type="SUPFAM" id="SSF52540">
    <property type="entry name" value="P-loop containing nucleoside triphosphate hydrolases"/>
    <property type="match status" value="1"/>
</dbReference>
<sequence>MKTVAKENRPSGLMKSSYIRSFFKKYLLNYIFGIIALVIVDVVQTRVPIIVGEVIDGVDLGSFDAAFIKSSILKLFAIAGTIYAGRILWRYFIFGTSRSIERDIRNDMFSHLEKMSARFYHQHGTGEIMAHMTNDLEAVRMALGPGILTLFDVVALGSITIYNMVTEIDPLLTVAAVIPLLLIAISVRFMGRELQIRFTKKQESFADLSNYVQENLSGIKVIKSFVQENKSISSFEKWNKNSYDKNIKLSVIQTLMHPFMQMISGIALAVAIGYGGYITIKGRITIGEFSAFIQYLGMLVWPMMATGMTINLFNTGAASLERVERILNEPVEIKDSITTSALDNLTGNIYVKNLSYKYPDTDKNVLSNISFSVQKGQTLGIIGRTGSGKTTLVNLMLRIFEPDRGTMFIGNSDILDIPLNVLRKNIGYVPQDNFLFSDTIANNIDFGARTGNMDNIIEAAKSAVVHDNIIEFKHGYETLVGEKGVSVSGGQKQRISIARALIKNPEILILDDSVSAVDTDTEEKILKHINENRKGSTNIIIAHRISTIQNADVIIVLDEGKIVETGTHQQLIQQAGLYNSIYEKQLLEKMLEEQE</sequence>
<dbReference type="Pfam" id="PF00664">
    <property type="entry name" value="ABC_membrane"/>
    <property type="match status" value="1"/>
</dbReference>
<dbReference type="SUPFAM" id="SSF90123">
    <property type="entry name" value="ABC transporter transmembrane region"/>
    <property type="match status" value="1"/>
</dbReference>
<comment type="subcellular location">
    <subcellularLocation>
        <location evidence="1">Cell membrane</location>
        <topology evidence="1">Multi-pass membrane protein</topology>
    </subcellularLocation>
</comment>
<dbReference type="GO" id="GO:0005886">
    <property type="term" value="C:plasma membrane"/>
    <property type="evidence" value="ECO:0007669"/>
    <property type="project" value="UniProtKB-SubCell"/>
</dbReference>
<dbReference type="CDD" id="cd18541">
    <property type="entry name" value="ABC_6TM_TmrB_like"/>
    <property type="match status" value="1"/>
</dbReference>
<dbReference type="InterPro" id="IPR017871">
    <property type="entry name" value="ABC_transporter-like_CS"/>
</dbReference>
<dbReference type="OrthoDB" id="9762778at2"/>
<comment type="caution">
    <text evidence="12">The sequence shown here is derived from an EMBL/GenBank/DDBJ whole genome shotgun (WGS) entry which is preliminary data.</text>
</comment>
<dbReference type="FunFam" id="3.40.50.300:FF:000221">
    <property type="entry name" value="Multidrug ABC transporter ATP-binding protein"/>
    <property type="match status" value="1"/>
</dbReference>
<evidence type="ECO:0000256" key="6">
    <source>
        <dbReference type="ARBA" id="ARBA00022840"/>
    </source>
</evidence>
<dbReference type="PROSITE" id="PS00211">
    <property type="entry name" value="ABC_TRANSPORTER_1"/>
    <property type="match status" value="1"/>
</dbReference>
<feature type="transmembrane region" description="Helical" evidence="9">
    <location>
        <begin position="27"/>
        <end position="51"/>
    </location>
</feature>
<feature type="transmembrane region" description="Helical" evidence="9">
    <location>
        <begin position="171"/>
        <end position="191"/>
    </location>
</feature>
<evidence type="ECO:0000313" key="13">
    <source>
        <dbReference type="Proteomes" id="UP000315343"/>
    </source>
</evidence>
<evidence type="ECO:0000256" key="3">
    <source>
        <dbReference type="ARBA" id="ARBA00022475"/>
    </source>
</evidence>
<dbReference type="RefSeq" id="WP_145079341.1">
    <property type="nucleotide sequence ID" value="NZ_DAMBUX010000029.1"/>
</dbReference>
<dbReference type="PANTHER" id="PTHR43394:SF1">
    <property type="entry name" value="ATP-BINDING CASSETTE SUB-FAMILY B MEMBER 10, MITOCHONDRIAL"/>
    <property type="match status" value="1"/>
</dbReference>
<evidence type="ECO:0000259" key="10">
    <source>
        <dbReference type="PROSITE" id="PS50893"/>
    </source>
</evidence>
<gene>
    <name evidence="12" type="ORF">LY60_00444</name>
</gene>
<feature type="transmembrane region" description="Helical" evidence="9">
    <location>
        <begin position="259"/>
        <end position="280"/>
    </location>
</feature>
<proteinExistence type="predicted"/>
<accession>A0A562JKU3</accession>
<dbReference type="Proteomes" id="UP000315343">
    <property type="component" value="Unassembled WGS sequence"/>
</dbReference>
<dbReference type="InterPro" id="IPR003439">
    <property type="entry name" value="ABC_transporter-like_ATP-bd"/>
</dbReference>
<dbReference type="GO" id="GO:0005524">
    <property type="term" value="F:ATP binding"/>
    <property type="evidence" value="ECO:0007669"/>
    <property type="project" value="UniProtKB-KW"/>
</dbReference>
<dbReference type="Pfam" id="PF00005">
    <property type="entry name" value="ABC_tran"/>
    <property type="match status" value="1"/>
</dbReference>
<keyword evidence="6 12" id="KW-0067">ATP-binding</keyword>
<reference evidence="12 13" key="1">
    <citation type="submission" date="2019-07" db="EMBL/GenBank/DDBJ databases">
        <title>Genomic Encyclopedia of Type Strains, Phase I: the one thousand microbial genomes (KMG-I) project.</title>
        <authorList>
            <person name="Kyrpides N."/>
        </authorList>
    </citation>
    <scope>NUCLEOTIDE SEQUENCE [LARGE SCALE GENOMIC DNA]</scope>
    <source>
        <strain evidence="12 13">DSM 13558</strain>
    </source>
</reference>
<dbReference type="InterPro" id="IPR036640">
    <property type="entry name" value="ABC1_TM_sf"/>
</dbReference>
<dbReference type="AlphaFoldDB" id="A0A562JKU3"/>
<keyword evidence="3" id="KW-1003">Cell membrane</keyword>
<feature type="transmembrane region" description="Helical" evidence="9">
    <location>
        <begin position="71"/>
        <end position="89"/>
    </location>
</feature>
<keyword evidence="4 9" id="KW-0812">Transmembrane</keyword>
<feature type="transmembrane region" description="Helical" evidence="9">
    <location>
        <begin position="142"/>
        <end position="165"/>
    </location>
</feature>
<dbReference type="EMBL" id="VLKH01000001">
    <property type="protein sequence ID" value="TWH83829.1"/>
    <property type="molecule type" value="Genomic_DNA"/>
</dbReference>
<name>A0A562JKU3_9FIRM</name>
<feature type="domain" description="ABC transmembrane type-1" evidence="11">
    <location>
        <begin position="31"/>
        <end position="315"/>
    </location>
</feature>
<dbReference type="PROSITE" id="PS50893">
    <property type="entry name" value="ABC_TRANSPORTER_2"/>
    <property type="match status" value="1"/>
</dbReference>
<evidence type="ECO:0000256" key="9">
    <source>
        <dbReference type="SAM" id="Phobius"/>
    </source>
</evidence>
<dbReference type="FunFam" id="1.20.1560.10:FF:000011">
    <property type="entry name" value="Multidrug ABC transporter ATP-binding protein"/>
    <property type="match status" value="1"/>
</dbReference>
<keyword evidence="7 9" id="KW-1133">Transmembrane helix</keyword>
<feature type="domain" description="ABC transporter" evidence="10">
    <location>
        <begin position="349"/>
        <end position="584"/>
    </location>
</feature>
<protein>
    <submittedName>
        <fullName evidence="12">ATP-binding cassette subfamily B protein</fullName>
    </submittedName>
</protein>
<dbReference type="Gene3D" id="1.20.1560.10">
    <property type="entry name" value="ABC transporter type 1, transmembrane domain"/>
    <property type="match status" value="1"/>
</dbReference>
<dbReference type="GO" id="GO:0015421">
    <property type="term" value="F:ABC-type oligopeptide transporter activity"/>
    <property type="evidence" value="ECO:0007669"/>
    <property type="project" value="TreeGrafter"/>
</dbReference>
<dbReference type="InterPro" id="IPR039421">
    <property type="entry name" value="Type_1_exporter"/>
</dbReference>